<protein>
    <submittedName>
        <fullName evidence="2">DUF3306 domain-containing protein</fullName>
    </submittedName>
</protein>
<evidence type="ECO:0000313" key="2">
    <source>
        <dbReference type="EMBL" id="NMQ28024.1"/>
    </source>
</evidence>
<dbReference type="RefSeq" id="WP_336511657.1">
    <property type="nucleotide sequence ID" value="NZ_SPMY01000025.1"/>
</dbReference>
<dbReference type="EMBL" id="SPMY01000025">
    <property type="protein sequence ID" value="NMQ28024.1"/>
    <property type="molecule type" value="Genomic_DNA"/>
</dbReference>
<sequence>MTVSPDSRAQPAENEMEEVMREEIVADAEAEALRLAVCFARQAVAGNRWITQRGEPVAARAPLALEEIPLPDPATLSLADDFSVFLHAKVPEALKRQAMRQLFAQAHFNIVDGLDVCMEDFNALPDLPRDELALLRHAREVLDTTPQQALRPAQASAHDARPRTKTMARWSAPCRARPSALCKSKRPPTLRRQRNSQRRSPCRPKAVTK</sequence>
<organism evidence="2 3">
    <name type="scientific">Candidatus Accumulibacter phosphatis</name>
    <dbReference type="NCBI Taxonomy" id="327160"/>
    <lineage>
        <taxon>Bacteria</taxon>
        <taxon>Pseudomonadati</taxon>
        <taxon>Pseudomonadota</taxon>
        <taxon>Betaproteobacteria</taxon>
        <taxon>Candidatus Accumulibacter</taxon>
    </lineage>
</organism>
<accession>A0ABX1TYW1</accession>
<evidence type="ECO:0000313" key="3">
    <source>
        <dbReference type="Proteomes" id="UP000749010"/>
    </source>
</evidence>
<dbReference type="Pfam" id="PF11748">
    <property type="entry name" value="DUF3306"/>
    <property type="match status" value="1"/>
</dbReference>
<comment type="caution">
    <text evidence="2">The sequence shown here is derived from an EMBL/GenBank/DDBJ whole genome shotgun (WGS) entry which is preliminary data.</text>
</comment>
<name>A0ABX1TYW1_9PROT</name>
<gene>
    <name evidence="2" type="ORF">E4Q23_09790</name>
</gene>
<proteinExistence type="predicted"/>
<dbReference type="Proteomes" id="UP000749010">
    <property type="component" value="Unassembled WGS sequence"/>
</dbReference>
<feature type="compositionally biased region" description="Basic residues" evidence="1">
    <location>
        <begin position="183"/>
        <end position="209"/>
    </location>
</feature>
<keyword evidence="3" id="KW-1185">Reference proteome</keyword>
<dbReference type="InterPro" id="IPR021735">
    <property type="entry name" value="DUF3306"/>
</dbReference>
<reference evidence="2 3" key="1">
    <citation type="submission" date="2019-03" db="EMBL/GenBank/DDBJ databases">
        <title>Metabolic reconstructions from genomes of highly enriched 'Candidatus Accumulibacter' and 'Candidatus Competibacter' bioreactor populations.</title>
        <authorList>
            <person name="Annavajhala M.K."/>
            <person name="Welles L."/>
            <person name="Abbas B."/>
            <person name="Sorokin D."/>
            <person name="Park H."/>
            <person name="Van Loosdrecht M."/>
            <person name="Chandran K."/>
        </authorList>
    </citation>
    <scope>NUCLEOTIDE SEQUENCE [LARGE SCALE GENOMIC DNA]</scope>
    <source>
        <strain evidence="2 3">SBR_S</strain>
    </source>
</reference>
<evidence type="ECO:0000256" key="1">
    <source>
        <dbReference type="SAM" id="MobiDB-lite"/>
    </source>
</evidence>
<feature type="region of interest" description="Disordered" evidence="1">
    <location>
        <begin position="147"/>
        <end position="209"/>
    </location>
</feature>